<evidence type="ECO:0000313" key="2">
    <source>
        <dbReference type="EMBL" id="CAA9457273.1"/>
    </source>
</evidence>
<feature type="non-terminal residue" evidence="2">
    <location>
        <position position="1"/>
    </location>
</feature>
<feature type="non-terminal residue" evidence="2">
    <location>
        <position position="101"/>
    </location>
</feature>
<organism evidence="2">
    <name type="scientific">uncultured Rubrobacteraceae bacterium</name>
    <dbReference type="NCBI Taxonomy" id="349277"/>
    <lineage>
        <taxon>Bacteria</taxon>
        <taxon>Bacillati</taxon>
        <taxon>Actinomycetota</taxon>
        <taxon>Rubrobacteria</taxon>
        <taxon>Rubrobacterales</taxon>
        <taxon>Rubrobacteraceae</taxon>
        <taxon>environmental samples</taxon>
    </lineage>
</organism>
<sequence length="101" mass="10580">GKGIGDRPGKGPAGDGRESEAGDRGGRRADALGGGLHKLRPAPGRGRPFRVSLVRKLAEQGGPRRSPGAAAHRDPAGEAPRAHRERRRDHAVQDGHRPGPL</sequence>
<feature type="compositionally biased region" description="Basic and acidic residues" evidence="1">
    <location>
        <begin position="1"/>
        <end position="30"/>
    </location>
</feature>
<gene>
    <name evidence="2" type="ORF">AVDCRST_MAG25-293</name>
</gene>
<evidence type="ECO:0000256" key="1">
    <source>
        <dbReference type="SAM" id="MobiDB-lite"/>
    </source>
</evidence>
<name>A0A6J4R4S4_9ACTN</name>
<proteinExistence type="predicted"/>
<reference evidence="2" key="1">
    <citation type="submission" date="2020-02" db="EMBL/GenBank/DDBJ databases">
        <authorList>
            <person name="Meier V. D."/>
        </authorList>
    </citation>
    <scope>NUCLEOTIDE SEQUENCE</scope>
    <source>
        <strain evidence="2">AVDCRST_MAG25</strain>
    </source>
</reference>
<feature type="compositionally biased region" description="Basic and acidic residues" evidence="1">
    <location>
        <begin position="71"/>
        <end position="101"/>
    </location>
</feature>
<dbReference type="AlphaFoldDB" id="A0A6J4R4S4"/>
<dbReference type="EMBL" id="CADCVI010000021">
    <property type="protein sequence ID" value="CAA9457273.1"/>
    <property type="molecule type" value="Genomic_DNA"/>
</dbReference>
<feature type="region of interest" description="Disordered" evidence="1">
    <location>
        <begin position="1"/>
        <end position="101"/>
    </location>
</feature>
<protein>
    <submittedName>
        <fullName evidence="2">Uncharacterized protein</fullName>
    </submittedName>
</protein>
<accession>A0A6J4R4S4</accession>